<name>I4GUR8_MICAE</name>
<sequence>MKGFYHYSASPKYFPQLQPQKNANNPFIATSEGIQEIQQIFGREQEIKDIFEVLNSGSSAAIK</sequence>
<evidence type="ECO:0000313" key="2">
    <source>
        <dbReference type="Proteomes" id="UP000003273"/>
    </source>
</evidence>
<organism evidence="1 2">
    <name type="scientific">Microcystis aeruginosa PCC 9806</name>
    <dbReference type="NCBI Taxonomy" id="1160282"/>
    <lineage>
        <taxon>Bacteria</taxon>
        <taxon>Bacillati</taxon>
        <taxon>Cyanobacteriota</taxon>
        <taxon>Cyanophyceae</taxon>
        <taxon>Oscillatoriophycideae</taxon>
        <taxon>Chroococcales</taxon>
        <taxon>Microcystaceae</taxon>
        <taxon>Microcystis</taxon>
    </lineage>
</organism>
<dbReference type="HOGENOM" id="CLU_2880797_0_0_3"/>
<comment type="caution">
    <text evidence="1">The sequence shown here is derived from an EMBL/GenBank/DDBJ whole genome shotgun (WGS) entry which is preliminary data.</text>
</comment>
<dbReference type="RefSeq" id="WP_002783821.1">
    <property type="nucleotide sequence ID" value="NZ_HE973243.1"/>
</dbReference>
<dbReference type="EMBL" id="CAIL01000111">
    <property type="protein sequence ID" value="CCI13542.1"/>
    <property type="molecule type" value="Genomic_DNA"/>
</dbReference>
<accession>I4GUR8</accession>
<protein>
    <submittedName>
        <fullName evidence="1">Uncharacterized protein</fullName>
    </submittedName>
</protein>
<reference evidence="1 2" key="1">
    <citation type="submission" date="2012-04" db="EMBL/GenBank/DDBJ databases">
        <authorList>
            <person name="Genoscope - CEA"/>
        </authorList>
    </citation>
    <scope>NUCLEOTIDE SEQUENCE [LARGE SCALE GENOMIC DNA]</scope>
    <source>
        <strain evidence="1 2">9806</strain>
    </source>
</reference>
<dbReference type="AlphaFoldDB" id="I4GUR8"/>
<proteinExistence type="predicted"/>
<dbReference type="Proteomes" id="UP000003273">
    <property type="component" value="Unassembled WGS sequence"/>
</dbReference>
<evidence type="ECO:0000313" key="1">
    <source>
        <dbReference type="EMBL" id="CCI13542.1"/>
    </source>
</evidence>
<gene>
    <name evidence="1" type="ORF">MICAE_1990005</name>
</gene>